<accession>A0A6S7JYV5</accession>
<name>A0A6S7JYV5_PARCT</name>
<evidence type="ECO:0000313" key="2">
    <source>
        <dbReference type="Proteomes" id="UP001152795"/>
    </source>
</evidence>
<keyword evidence="2" id="KW-1185">Reference proteome</keyword>
<comment type="caution">
    <text evidence="1">The sequence shown here is derived from an EMBL/GenBank/DDBJ whole genome shotgun (WGS) entry which is preliminary data.</text>
</comment>
<dbReference type="EMBL" id="CACRXK020022685">
    <property type="protein sequence ID" value="CAB4037057.1"/>
    <property type="molecule type" value="Genomic_DNA"/>
</dbReference>
<gene>
    <name evidence="1" type="ORF">PACLA_8A004154</name>
</gene>
<dbReference type="OrthoDB" id="416119at2759"/>
<sequence>IWWDAGKGRLKRIIRRYSKQQASSRRSCVKSLEHTLFHLNKRQTHGEDVMQFIKEVNDELELDHLRTVHGAQIRAREKWAEEGERSTSYFLQQEKTCGVWKLFTGIRNAHRVVVRSINAIIRVWCLFYVQLFTAAVLSSSDQDFFINSLDLHLSDPEAALCEGDLTEAECLSALNSMKNNKSPGIDGLPYEFYKRFWNLLGTDLVAVLNSCSSSGSLSFSQRTGLITLLYKKNDKLDTKNWRPISLLCMDYKILAKVLTNRLRSVISSVVSDVQVCGVPNRFSSEHVRLLQDVIDYSNVNNL</sequence>
<dbReference type="Proteomes" id="UP001152795">
    <property type="component" value="Unassembled WGS sequence"/>
</dbReference>
<proteinExistence type="predicted"/>
<dbReference type="AlphaFoldDB" id="A0A6S7JYV5"/>
<reference evidence="1" key="1">
    <citation type="submission" date="2020-04" db="EMBL/GenBank/DDBJ databases">
        <authorList>
            <person name="Alioto T."/>
            <person name="Alioto T."/>
            <person name="Gomez Garrido J."/>
        </authorList>
    </citation>
    <scope>NUCLEOTIDE SEQUENCE</scope>
    <source>
        <strain evidence="1">A484AB</strain>
    </source>
</reference>
<dbReference type="InterPro" id="IPR043502">
    <property type="entry name" value="DNA/RNA_pol_sf"/>
</dbReference>
<protein>
    <submittedName>
        <fullName evidence="1">Uncharacterized protein</fullName>
    </submittedName>
</protein>
<organism evidence="1 2">
    <name type="scientific">Paramuricea clavata</name>
    <name type="common">Red gorgonian</name>
    <name type="synonym">Violescent sea-whip</name>
    <dbReference type="NCBI Taxonomy" id="317549"/>
    <lineage>
        <taxon>Eukaryota</taxon>
        <taxon>Metazoa</taxon>
        <taxon>Cnidaria</taxon>
        <taxon>Anthozoa</taxon>
        <taxon>Octocorallia</taxon>
        <taxon>Malacalcyonacea</taxon>
        <taxon>Plexauridae</taxon>
        <taxon>Paramuricea</taxon>
    </lineage>
</organism>
<evidence type="ECO:0000313" key="1">
    <source>
        <dbReference type="EMBL" id="CAB4037057.1"/>
    </source>
</evidence>
<feature type="non-terminal residue" evidence="1">
    <location>
        <position position="1"/>
    </location>
</feature>
<dbReference type="PANTHER" id="PTHR19446">
    <property type="entry name" value="REVERSE TRANSCRIPTASES"/>
    <property type="match status" value="1"/>
</dbReference>
<dbReference type="SUPFAM" id="SSF56672">
    <property type="entry name" value="DNA/RNA polymerases"/>
    <property type="match status" value="1"/>
</dbReference>